<dbReference type="InterPro" id="IPR037066">
    <property type="entry name" value="Plug_dom_sf"/>
</dbReference>
<reference evidence="19 20" key="1">
    <citation type="submission" date="2012-06" db="EMBL/GenBank/DDBJ databases">
        <title>The complete chromosome of genome of Turneriella parva DSM 21527.</title>
        <authorList>
            <consortium name="US DOE Joint Genome Institute (JGI-PGF)"/>
            <person name="Lucas S."/>
            <person name="Han J."/>
            <person name="Lapidus A."/>
            <person name="Bruce D."/>
            <person name="Goodwin L."/>
            <person name="Pitluck S."/>
            <person name="Peters L."/>
            <person name="Kyrpides N."/>
            <person name="Mavromatis K."/>
            <person name="Ivanova N."/>
            <person name="Mikhailova N."/>
            <person name="Chertkov O."/>
            <person name="Detter J.C."/>
            <person name="Tapia R."/>
            <person name="Han C."/>
            <person name="Land M."/>
            <person name="Hauser L."/>
            <person name="Markowitz V."/>
            <person name="Cheng J.-F."/>
            <person name="Hugenholtz P."/>
            <person name="Woyke T."/>
            <person name="Wu D."/>
            <person name="Gronow S."/>
            <person name="Wellnitz S."/>
            <person name="Brambilla E."/>
            <person name="Klenk H.-P."/>
            <person name="Eisen J.A."/>
        </authorList>
    </citation>
    <scope>NUCLEOTIDE SEQUENCE [LARGE SCALE GENOMIC DNA]</scope>
    <source>
        <strain evidence="20">ATCC BAA-1111 / DSM 21527 / NCTC 11395 / H</strain>
    </source>
</reference>
<keyword evidence="7" id="KW-0732">Signal</keyword>
<sequence>MRINLIYGVAAISAAAVFAQQGKPQPKEKKPAPAAVNPPSAATPVPNEQAAPAQAQLDEVVVQANSRVTGSKTDVPIHDTPASIVVVPKEIIEDQQSVDMNQMAKNVSGLTTTLAGGYGFSDSFMMRGLSMRFMRDGLPDGNTWNGYMRTNTDVESVEVLKGPGSAIYGRAEPGGVVNITTKKPIDSFGASLESMGGFWNTYRGVLDVGGPLGTEALPARLNASYYHTDGYRGLNRTIAEFLPSFTWKINDKHSITVDYDYRNIKARPDNYGILFGADRSLLSVSRSNTYYSPFNTASQQVHRAVVSHEGVFSQKFKLRSALIYDNRDLYLMRNAGGAVNAAGTQMTGRTAREQGDRSSDIVYQSEAVLKFLTGEMAHTLLAGIEAQSYRVNTWRTDYNLPSITNLAAPVIVERSAYDYAAIPSFDRQITNQTVSAYAQEQVAVTDYLKLRAGVRLDHAEIKDDGWQGAAKTQRTIAMARDLVSWQTGAVLQPWKPVSFYGGYSEGRFMAIQTESTALSVEPEKSSQIELGKKLNLFKDKLQTNLAFFKTTRENYYVTDAAGVVSPVGKRLTDGIELDIMGNPLKGLWLTLSSAFYDAKIKSTERVSGVNTEGKAPQYVPEYTGNFWITYELQSGFFKGLGFGGGPTVKSGVYVDALNLLRVPGYVVADAVLFYKRQNWQVQANFRNITNEVYFATPTFSGALPGEPFNFMVSAKARI</sequence>
<dbReference type="OrthoDB" id="101167at2"/>
<protein>
    <submittedName>
        <fullName evidence="19">TonB-dependent siderophore receptor</fullName>
    </submittedName>
</protein>
<gene>
    <name evidence="19" type="ordered locus">Turpa_2157</name>
</gene>
<feature type="compositionally biased region" description="Low complexity" evidence="16">
    <location>
        <begin position="32"/>
        <end position="46"/>
    </location>
</feature>
<dbReference type="SUPFAM" id="SSF56935">
    <property type="entry name" value="Porins"/>
    <property type="match status" value="1"/>
</dbReference>
<proteinExistence type="inferred from homology"/>
<dbReference type="GO" id="GO:0009279">
    <property type="term" value="C:cell outer membrane"/>
    <property type="evidence" value="ECO:0007669"/>
    <property type="project" value="UniProtKB-SubCell"/>
</dbReference>
<dbReference type="PANTHER" id="PTHR32552">
    <property type="entry name" value="FERRICHROME IRON RECEPTOR-RELATED"/>
    <property type="match status" value="1"/>
</dbReference>
<dbReference type="InterPro" id="IPR010105">
    <property type="entry name" value="TonB_sidphr_rcpt"/>
</dbReference>
<evidence type="ECO:0000256" key="15">
    <source>
        <dbReference type="RuleBase" id="RU003357"/>
    </source>
</evidence>
<comment type="similarity">
    <text evidence="2 14 15">Belongs to the TonB-dependent receptor family.</text>
</comment>
<evidence type="ECO:0000256" key="2">
    <source>
        <dbReference type="ARBA" id="ARBA00009810"/>
    </source>
</evidence>
<dbReference type="STRING" id="869212.Turpa_2157"/>
<keyword evidence="20" id="KW-1185">Reference proteome</keyword>
<keyword evidence="11 14" id="KW-0472">Membrane</keyword>
<dbReference type="GO" id="GO:0038023">
    <property type="term" value="F:signaling receptor activity"/>
    <property type="evidence" value="ECO:0007669"/>
    <property type="project" value="InterPro"/>
</dbReference>
<dbReference type="EMBL" id="CP002959">
    <property type="protein sequence ID" value="AFM12803.1"/>
    <property type="molecule type" value="Genomic_DNA"/>
</dbReference>
<evidence type="ECO:0000259" key="17">
    <source>
        <dbReference type="Pfam" id="PF00593"/>
    </source>
</evidence>
<evidence type="ECO:0000256" key="13">
    <source>
        <dbReference type="ARBA" id="ARBA00023237"/>
    </source>
</evidence>
<dbReference type="RefSeq" id="WP_014803309.1">
    <property type="nucleotide sequence ID" value="NC_018020.1"/>
</dbReference>
<keyword evidence="9" id="KW-0406">Ion transport</keyword>
<dbReference type="Gene3D" id="2.170.130.10">
    <property type="entry name" value="TonB-dependent receptor, plug domain"/>
    <property type="match status" value="1"/>
</dbReference>
<keyword evidence="4 14" id="KW-1134">Transmembrane beta strand</keyword>
<dbReference type="Proteomes" id="UP000006048">
    <property type="component" value="Chromosome"/>
</dbReference>
<keyword evidence="6 14" id="KW-0812">Transmembrane</keyword>
<keyword evidence="5" id="KW-0410">Iron transport</keyword>
<evidence type="ECO:0000256" key="6">
    <source>
        <dbReference type="ARBA" id="ARBA00022692"/>
    </source>
</evidence>
<dbReference type="PANTHER" id="PTHR32552:SF68">
    <property type="entry name" value="FERRICHROME OUTER MEMBRANE TRANSPORTER_PHAGE RECEPTOR"/>
    <property type="match status" value="1"/>
</dbReference>
<keyword evidence="10 15" id="KW-0798">TonB box</keyword>
<evidence type="ECO:0000256" key="8">
    <source>
        <dbReference type="ARBA" id="ARBA00023004"/>
    </source>
</evidence>
<dbReference type="CDD" id="cd01347">
    <property type="entry name" value="ligand_gated_channel"/>
    <property type="match status" value="1"/>
</dbReference>
<dbReference type="InterPro" id="IPR012910">
    <property type="entry name" value="Plug_dom"/>
</dbReference>
<keyword evidence="13 14" id="KW-0998">Cell outer membrane</keyword>
<dbReference type="GO" id="GO:0015891">
    <property type="term" value="P:siderophore transport"/>
    <property type="evidence" value="ECO:0007669"/>
    <property type="project" value="InterPro"/>
</dbReference>
<evidence type="ECO:0000259" key="18">
    <source>
        <dbReference type="Pfam" id="PF07715"/>
    </source>
</evidence>
<name>I4B696_TURPD</name>
<dbReference type="KEGG" id="tpx:Turpa_2157"/>
<feature type="domain" description="TonB-dependent receptor-like beta-barrel" evidence="17">
    <location>
        <begin position="247"/>
        <end position="688"/>
    </location>
</feature>
<dbReference type="GO" id="GO:0015344">
    <property type="term" value="F:siderophore uptake transmembrane transporter activity"/>
    <property type="evidence" value="ECO:0007669"/>
    <property type="project" value="TreeGrafter"/>
</dbReference>
<keyword evidence="3 14" id="KW-0813">Transport</keyword>
<evidence type="ECO:0000256" key="14">
    <source>
        <dbReference type="PROSITE-ProRule" id="PRU01360"/>
    </source>
</evidence>
<feature type="region of interest" description="Disordered" evidence="16">
    <location>
        <begin position="23"/>
        <end position="52"/>
    </location>
</feature>
<dbReference type="InterPro" id="IPR000531">
    <property type="entry name" value="Beta-barrel_TonB"/>
</dbReference>
<dbReference type="PROSITE" id="PS52016">
    <property type="entry name" value="TONB_DEPENDENT_REC_3"/>
    <property type="match status" value="1"/>
</dbReference>
<evidence type="ECO:0000256" key="5">
    <source>
        <dbReference type="ARBA" id="ARBA00022496"/>
    </source>
</evidence>
<keyword evidence="12 19" id="KW-0675">Receptor</keyword>
<evidence type="ECO:0000256" key="3">
    <source>
        <dbReference type="ARBA" id="ARBA00022448"/>
    </source>
</evidence>
<feature type="domain" description="TonB-dependent receptor plug" evidence="18">
    <location>
        <begin position="78"/>
        <end position="176"/>
    </location>
</feature>
<evidence type="ECO:0000256" key="1">
    <source>
        <dbReference type="ARBA" id="ARBA00004571"/>
    </source>
</evidence>
<evidence type="ECO:0000313" key="19">
    <source>
        <dbReference type="EMBL" id="AFM12803.1"/>
    </source>
</evidence>
<evidence type="ECO:0000256" key="7">
    <source>
        <dbReference type="ARBA" id="ARBA00022729"/>
    </source>
</evidence>
<dbReference type="Pfam" id="PF07715">
    <property type="entry name" value="Plug"/>
    <property type="match status" value="1"/>
</dbReference>
<accession>I4B696</accession>
<comment type="subcellular location">
    <subcellularLocation>
        <location evidence="1 14">Cell outer membrane</location>
        <topology evidence="1 14">Multi-pass membrane protein</topology>
    </subcellularLocation>
</comment>
<evidence type="ECO:0000256" key="12">
    <source>
        <dbReference type="ARBA" id="ARBA00023170"/>
    </source>
</evidence>
<evidence type="ECO:0000256" key="9">
    <source>
        <dbReference type="ARBA" id="ARBA00023065"/>
    </source>
</evidence>
<evidence type="ECO:0000256" key="10">
    <source>
        <dbReference type="ARBA" id="ARBA00023077"/>
    </source>
</evidence>
<evidence type="ECO:0000313" key="20">
    <source>
        <dbReference type="Proteomes" id="UP000006048"/>
    </source>
</evidence>
<dbReference type="Gene3D" id="2.40.170.20">
    <property type="entry name" value="TonB-dependent receptor, beta-barrel domain"/>
    <property type="match status" value="1"/>
</dbReference>
<dbReference type="HOGENOM" id="CLU_008287_9_4_12"/>
<evidence type="ECO:0000256" key="11">
    <source>
        <dbReference type="ARBA" id="ARBA00023136"/>
    </source>
</evidence>
<dbReference type="InterPro" id="IPR039426">
    <property type="entry name" value="TonB-dep_rcpt-like"/>
</dbReference>
<dbReference type="NCBIfam" id="TIGR01783">
    <property type="entry name" value="TonB-siderophor"/>
    <property type="match status" value="1"/>
</dbReference>
<dbReference type="InterPro" id="IPR036942">
    <property type="entry name" value="Beta-barrel_TonB_sf"/>
</dbReference>
<dbReference type="Pfam" id="PF00593">
    <property type="entry name" value="TonB_dep_Rec_b-barrel"/>
    <property type="match status" value="1"/>
</dbReference>
<dbReference type="AlphaFoldDB" id="I4B696"/>
<evidence type="ECO:0000256" key="16">
    <source>
        <dbReference type="SAM" id="MobiDB-lite"/>
    </source>
</evidence>
<keyword evidence="8" id="KW-0408">Iron</keyword>
<organism evidence="19 20">
    <name type="scientific">Turneriella parva (strain ATCC BAA-1111 / DSM 21527 / NCTC 11395 / H)</name>
    <name type="common">Leptospira parva</name>
    <dbReference type="NCBI Taxonomy" id="869212"/>
    <lineage>
        <taxon>Bacteria</taxon>
        <taxon>Pseudomonadati</taxon>
        <taxon>Spirochaetota</taxon>
        <taxon>Spirochaetia</taxon>
        <taxon>Leptospirales</taxon>
        <taxon>Leptospiraceae</taxon>
        <taxon>Turneriella</taxon>
    </lineage>
</organism>
<evidence type="ECO:0000256" key="4">
    <source>
        <dbReference type="ARBA" id="ARBA00022452"/>
    </source>
</evidence>